<dbReference type="AlphaFoldDB" id="G7H5N6"/>
<dbReference type="STRING" id="1073574.GOARA_064_01630"/>
<dbReference type="Proteomes" id="UP000035088">
    <property type="component" value="Unassembled WGS sequence"/>
</dbReference>
<proteinExistence type="predicted"/>
<dbReference type="PANTHER" id="PTHR33371:SF17">
    <property type="entry name" value="MCE-FAMILY PROTEIN MCE1B"/>
    <property type="match status" value="1"/>
</dbReference>
<feature type="domain" description="Mammalian cell entry C-terminal" evidence="2">
    <location>
        <begin position="126"/>
        <end position="298"/>
    </location>
</feature>
<dbReference type="GO" id="GO:0051701">
    <property type="term" value="P:biological process involved in interaction with host"/>
    <property type="evidence" value="ECO:0007669"/>
    <property type="project" value="TreeGrafter"/>
</dbReference>
<dbReference type="InterPro" id="IPR005693">
    <property type="entry name" value="Mce"/>
</dbReference>
<name>G7H5N6_9ACTN</name>
<accession>G7H5N6</accession>
<dbReference type="OrthoDB" id="338143at2"/>
<dbReference type="InterPro" id="IPR024516">
    <property type="entry name" value="Mce_C"/>
</dbReference>
<evidence type="ECO:0000259" key="1">
    <source>
        <dbReference type="Pfam" id="PF02470"/>
    </source>
</evidence>
<comment type="caution">
    <text evidence="3">The sequence shown here is derived from an EMBL/GenBank/DDBJ whole genome shotgun (WGS) entry which is preliminary data.</text>
</comment>
<keyword evidence="4" id="KW-1185">Reference proteome</keyword>
<protein>
    <submittedName>
        <fullName evidence="3">Mce family protein</fullName>
    </submittedName>
</protein>
<evidence type="ECO:0000313" key="4">
    <source>
        <dbReference type="Proteomes" id="UP000035088"/>
    </source>
</evidence>
<evidence type="ECO:0000313" key="3">
    <source>
        <dbReference type="EMBL" id="GAB11161.1"/>
    </source>
</evidence>
<reference evidence="3 4" key="1">
    <citation type="submission" date="2011-11" db="EMBL/GenBank/DDBJ databases">
        <title>Whole genome shotgun sequence of Gordonia araii NBRC 100433.</title>
        <authorList>
            <person name="Yoshida Y."/>
            <person name="Hosoyama A."/>
            <person name="Tsuchikane K."/>
            <person name="Katsumata H."/>
            <person name="Yamazaki S."/>
            <person name="Fujita N."/>
        </authorList>
    </citation>
    <scope>NUCLEOTIDE SEQUENCE [LARGE SCALE GENOMIC DNA]</scope>
    <source>
        <strain evidence="3 4">NBRC 100433</strain>
    </source>
</reference>
<dbReference type="NCBIfam" id="TIGR00996">
    <property type="entry name" value="Mtu_fam_mce"/>
    <property type="match status" value="1"/>
</dbReference>
<dbReference type="InterPro" id="IPR003399">
    <property type="entry name" value="Mce/MlaD"/>
</dbReference>
<evidence type="ECO:0000259" key="2">
    <source>
        <dbReference type="Pfam" id="PF11887"/>
    </source>
</evidence>
<sequence>MTRLRLLTVIKAVLFVGVGVVAFSLMANTLRTPVHGATADYLLNFADAEGLVEGNPVKMSGVRVGRVAAIELAPQADGTARARVRVSIERAHRVPEHARAAVRYADMLGARYIALSDGGPNTPRRTGNEIPVEATAGPVNLTALMNGFEPLFSALDPKQVNELAQGFVDTFAGRTKSVDLLLRQIASMGSSLAANGPVFARLVANLNTLMSTADSRSAQLTELFVGLGQLTSAIVGDNGQLTALLDSGDRAIGSLAQLMTTAGDSFERSLTGLREVTDAWIPNTPAFETFLARFPVMADRINHSGRYGGFMMLYLCNFTLKAWNLEANIFGPLHSPVCR</sequence>
<organism evidence="3 4">
    <name type="scientific">Gordonia araii NBRC 100433</name>
    <dbReference type="NCBI Taxonomy" id="1073574"/>
    <lineage>
        <taxon>Bacteria</taxon>
        <taxon>Bacillati</taxon>
        <taxon>Actinomycetota</taxon>
        <taxon>Actinomycetes</taxon>
        <taxon>Mycobacteriales</taxon>
        <taxon>Gordoniaceae</taxon>
        <taxon>Gordonia</taxon>
    </lineage>
</organism>
<dbReference type="Pfam" id="PF02470">
    <property type="entry name" value="MlaD"/>
    <property type="match status" value="1"/>
</dbReference>
<dbReference type="GO" id="GO:0005576">
    <property type="term" value="C:extracellular region"/>
    <property type="evidence" value="ECO:0007669"/>
    <property type="project" value="TreeGrafter"/>
</dbReference>
<dbReference type="InterPro" id="IPR052336">
    <property type="entry name" value="MlaD_Phospholipid_Transporter"/>
</dbReference>
<dbReference type="EMBL" id="BAEE01000064">
    <property type="protein sequence ID" value="GAB11161.1"/>
    <property type="molecule type" value="Genomic_DNA"/>
</dbReference>
<dbReference type="PANTHER" id="PTHR33371">
    <property type="entry name" value="INTERMEMBRANE PHOSPHOLIPID TRANSPORT SYSTEM BINDING PROTEIN MLAD-RELATED"/>
    <property type="match status" value="1"/>
</dbReference>
<dbReference type="Pfam" id="PF11887">
    <property type="entry name" value="Mce4_CUP1"/>
    <property type="match status" value="1"/>
</dbReference>
<feature type="domain" description="Mce/MlaD" evidence="1">
    <location>
        <begin position="40"/>
        <end position="118"/>
    </location>
</feature>
<dbReference type="RefSeq" id="WP_007323236.1">
    <property type="nucleotide sequence ID" value="NZ_BAEE01000064.1"/>
</dbReference>
<gene>
    <name evidence="3" type="primary">mceB</name>
    <name evidence="3" type="ORF">GOARA_064_01630</name>
</gene>